<protein>
    <submittedName>
        <fullName evidence="1">Uncharacterized protein</fullName>
    </submittedName>
</protein>
<reference evidence="1" key="1">
    <citation type="submission" date="2019-08" db="EMBL/GenBank/DDBJ databases">
        <authorList>
            <person name="Kucharzyk K."/>
            <person name="Murdoch R.W."/>
            <person name="Higgins S."/>
            <person name="Loffler F."/>
        </authorList>
    </citation>
    <scope>NUCLEOTIDE SEQUENCE</scope>
</reference>
<accession>A0A645GHL5</accession>
<dbReference type="EMBL" id="VSSQ01071811">
    <property type="protein sequence ID" value="MPN23334.1"/>
    <property type="molecule type" value="Genomic_DNA"/>
</dbReference>
<dbReference type="AlphaFoldDB" id="A0A645GHL5"/>
<name>A0A645GHL5_9ZZZZ</name>
<sequence>MIARKWEQIKLQGREYRVRVGLPDDGQGRYMPRDKYGFVSYLRFEDNSNISFHERNGVFVGTSYSRLFSVNAVPAALSGKLLAYRMIVHRKSLEKGDLAI</sequence>
<gene>
    <name evidence="1" type="ORF">SDC9_170722</name>
</gene>
<organism evidence="1">
    <name type="scientific">bioreactor metagenome</name>
    <dbReference type="NCBI Taxonomy" id="1076179"/>
    <lineage>
        <taxon>unclassified sequences</taxon>
        <taxon>metagenomes</taxon>
        <taxon>ecological metagenomes</taxon>
    </lineage>
</organism>
<evidence type="ECO:0000313" key="1">
    <source>
        <dbReference type="EMBL" id="MPN23334.1"/>
    </source>
</evidence>
<comment type="caution">
    <text evidence="1">The sequence shown here is derived from an EMBL/GenBank/DDBJ whole genome shotgun (WGS) entry which is preliminary data.</text>
</comment>
<proteinExistence type="predicted"/>